<protein>
    <submittedName>
        <fullName evidence="2">Uncharacterized protein</fullName>
    </submittedName>
</protein>
<evidence type="ECO:0000256" key="1">
    <source>
        <dbReference type="SAM" id="Coils"/>
    </source>
</evidence>
<proteinExistence type="predicted"/>
<dbReference type="EMBL" id="QKWP01001371">
    <property type="protein sequence ID" value="RIB09465.1"/>
    <property type="molecule type" value="Genomic_DNA"/>
</dbReference>
<organism evidence="2 3">
    <name type="scientific">Gigaspora rosea</name>
    <dbReference type="NCBI Taxonomy" id="44941"/>
    <lineage>
        <taxon>Eukaryota</taxon>
        <taxon>Fungi</taxon>
        <taxon>Fungi incertae sedis</taxon>
        <taxon>Mucoromycota</taxon>
        <taxon>Glomeromycotina</taxon>
        <taxon>Glomeromycetes</taxon>
        <taxon>Diversisporales</taxon>
        <taxon>Gigasporaceae</taxon>
        <taxon>Gigaspora</taxon>
    </lineage>
</organism>
<gene>
    <name evidence="2" type="ORF">C2G38_2208839</name>
</gene>
<sequence>MSYTCSGTLFRTSSGRIPANQQEEFEHLPDSQSESISFVTTRSSDIPFNNLFTYQEALLHQEFQQQEVQQEVVHQDGVEFFYQIFINYKERIRSLEGSIQTSNNQIRSLENLVQTSNNQITSLKNLNQTLSNNIKELKETITSL</sequence>
<evidence type="ECO:0000313" key="2">
    <source>
        <dbReference type="EMBL" id="RIB09465.1"/>
    </source>
</evidence>
<dbReference type="Proteomes" id="UP000266673">
    <property type="component" value="Unassembled WGS sequence"/>
</dbReference>
<dbReference type="Gene3D" id="1.20.5.340">
    <property type="match status" value="1"/>
</dbReference>
<comment type="caution">
    <text evidence="2">The sequence shown here is derived from an EMBL/GenBank/DDBJ whole genome shotgun (WGS) entry which is preliminary data.</text>
</comment>
<accession>A0A397UGR1</accession>
<feature type="coiled-coil region" evidence="1">
    <location>
        <begin position="92"/>
        <end position="140"/>
    </location>
</feature>
<keyword evidence="3" id="KW-1185">Reference proteome</keyword>
<evidence type="ECO:0000313" key="3">
    <source>
        <dbReference type="Proteomes" id="UP000266673"/>
    </source>
</evidence>
<name>A0A397UGR1_9GLOM</name>
<keyword evidence="1" id="KW-0175">Coiled coil</keyword>
<dbReference type="OrthoDB" id="2489473at2759"/>
<dbReference type="AlphaFoldDB" id="A0A397UGR1"/>
<reference evidence="2 3" key="1">
    <citation type="submission" date="2018-06" db="EMBL/GenBank/DDBJ databases">
        <title>Comparative genomics reveals the genomic features of Rhizophagus irregularis, R. cerebriforme, R. diaphanum and Gigaspora rosea, and their symbiotic lifestyle signature.</title>
        <authorList>
            <person name="Morin E."/>
            <person name="San Clemente H."/>
            <person name="Chen E.C.H."/>
            <person name="De La Providencia I."/>
            <person name="Hainaut M."/>
            <person name="Kuo A."/>
            <person name="Kohler A."/>
            <person name="Murat C."/>
            <person name="Tang N."/>
            <person name="Roy S."/>
            <person name="Loubradou J."/>
            <person name="Henrissat B."/>
            <person name="Grigoriev I.V."/>
            <person name="Corradi N."/>
            <person name="Roux C."/>
            <person name="Martin F.M."/>
        </authorList>
    </citation>
    <scope>NUCLEOTIDE SEQUENCE [LARGE SCALE GENOMIC DNA]</scope>
    <source>
        <strain evidence="2 3">DAOM 194757</strain>
    </source>
</reference>